<evidence type="ECO:0000313" key="1">
    <source>
        <dbReference type="EMBL" id="SFK65899.1"/>
    </source>
</evidence>
<organism evidence="1 2">
    <name type="scientific">Brevibacillus centrosporus</name>
    <dbReference type="NCBI Taxonomy" id="54910"/>
    <lineage>
        <taxon>Bacteria</taxon>
        <taxon>Bacillati</taxon>
        <taxon>Bacillota</taxon>
        <taxon>Bacilli</taxon>
        <taxon>Bacillales</taxon>
        <taxon>Paenibacillaceae</taxon>
        <taxon>Brevibacillus</taxon>
    </lineage>
</organism>
<dbReference type="EMBL" id="FORT01000017">
    <property type="protein sequence ID" value="SFK65899.1"/>
    <property type="molecule type" value="Genomic_DNA"/>
</dbReference>
<dbReference type="Proteomes" id="UP000198915">
    <property type="component" value="Unassembled WGS sequence"/>
</dbReference>
<protein>
    <submittedName>
        <fullName evidence="1">Uncharacterized protein</fullName>
    </submittedName>
</protein>
<keyword evidence="2" id="KW-1185">Reference proteome</keyword>
<dbReference type="RefSeq" id="WP_092274475.1">
    <property type="nucleotide sequence ID" value="NZ_FORT01000017.1"/>
</dbReference>
<gene>
    <name evidence="1" type="ORF">SAMN05518846_11745</name>
</gene>
<dbReference type="AlphaFoldDB" id="A0A1I4BCV2"/>
<reference evidence="2" key="1">
    <citation type="submission" date="2016-10" db="EMBL/GenBank/DDBJ databases">
        <authorList>
            <person name="Varghese N."/>
            <person name="Submissions S."/>
        </authorList>
    </citation>
    <scope>NUCLEOTIDE SEQUENCE [LARGE SCALE GENOMIC DNA]</scope>
    <source>
        <strain evidence="2">OK042</strain>
    </source>
</reference>
<evidence type="ECO:0000313" key="2">
    <source>
        <dbReference type="Proteomes" id="UP000198915"/>
    </source>
</evidence>
<sequence length="82" mass="9707">MSLFQFLFSRHKSLIYTAFGSQDYFRVIYRLEAAGVSFRTRIHQDPRHHTGSFSFSTRDFTQYDIYVTKADEYKAQMAIHGN</sequence>
<name>A0A1I4BCV2_9BACL</name>
<dbReference type="STRING" id="1884381.SAMN05518846_11745"/>
<proteinExistence type="predicted"/>
<accession>A0A1I4BCV2</accession>